<comment type="caution">
    <text evidence="3">The sequence shown here is derived from an EMBL/GenBank/DDBJ whole genome shotgun (WGS) entry which is preliminary data.</text>
</comment>
<keyword evidence="4" id="KW-1185">Reference proteome</keyword>
<dbReference type="CDD" id="cd04301">
    <property type="entry name" value="NAT_SF"/>
    <property type="match status" value="1"/>
</dbReference>
<dbReference type="InterPro" id="IPR000182">
    <property type="entry name" value="GNAT_dom"/>
</dbReference>
<feature type="domain" description="N-acetyltransferase" evidence="2">
    <location>
        <begin position="186"/>
        <end position="330"/>
    </location>
</feature>
<reference evidence="3" key="1">
    <citation type="submission" date="2023-03" db="EMBL/GenBank/DDBJ databases">
        <title>Complete genome of Cladonia borealis.</title>
        <authorList>
            <person name="Park H."/>
        </authorList>
    </citation>
    <scope>NUCLEOTIDE SEQUENCE</scope>
    <source>
        <strain evidence="3">ANT050790</strain>
    </source>
</reference>
<evidence type="ECO:0000256" key="1">
    <source>
        <dbReference type="SAM" id="Phobius"/>
    </source>
</evidence>
<dbReference type="EMBL" id="JAFEKC020000011">
    <property type="protein sequence ID" value="KAK0512032.1"/>
    <property type="molecule type" value="Genomic_DNA"/>
</dbReference>
<keyword evidence="1" id="KW-0472">Membrane</keyword>
<feature type="transmembrane region" description="Helical" evidence="1">
    <location>
        <begin position="146"/>
        <end position="165"/>
    </location>
</feature>
<dbReference type="GO" id="GO:0016747">
    <property type="term" value="F:acyltransferase activity, transferring groups other than amino-acyl groups"/>
    <property type="evidence" value="ECO:0007669"/>
    <property type="project" value="InterPro"/>
</dbReference>
<name>A0AA39QZB2_9LECA</name>
<protein>
    <recommendedName>
        <fullName evidence="2">N-acetyltransferase domain-containing protein</fullName>
    </recommendedName>
</protein>
<dbReference type="Pfam" id="PF00583">
    <property type="entry name" value="Acetyltransf_1"/>
    <property type="match status" value="1"/>
</dbReference>
<evidence type="ECO:0000259" key="2">
    <source>
        <dbReference type="PROSITE" id="PS51186"/>
    </source>
</evidence>
<keyword evidence="1" id="KW-1133">Transmembrane helix</keyword>
<dbReference type="InterPro" id="IPR016181">
    <property type="entry name" value="Acyl_CoA_acyltransferase"/>
</dbReference>
<keyword evidence="1" id="KW-0812">Transmembrane</keyword>
<gene>
    <name evidence="3" type="ORF">JMJ35_005160</name>
</gene>
<proteinExistence type="predicted"/>
<dbReference type="AlphaFoldDB" id="A0AA39QZB2"/>
<dbReference type="SUPFAM" id="SSF55729">
    <property type="entry name" value="Acyl-CoA N-acyltransferases (Nat)"/>
    <property type="match status" value="1"/>
</dbReference>
<dbReference type="Gene3D" id="3.40.630.30">
    <property type="match status" value="1"/>
</dbReference>
<evidence type="ECO:0000313" key="4">
    <source>
        <dbReference type="Proteomes" id="UP001166286"/>
    </source>
</evidence>
<accession>A0AA39QZB2</accession>
<dbReference type="Proteomes" id="UP001166286">
    <property type="component" value="Unassembled WGS sequence"/>
</dbReference>
<evidence type="ECO:0000313" key="3">
    <source>
        <dbReference type="EMBL" id="KAK0512032.1"/>
    </source>
</evidence>
<dbReference type="PROSITE" id="PS51186">
    <property type="entry name" value="GNAT"/>
    <property type="match status" value="1"/>
</dbReference>
<feature type="transmembrane region" description="Helical" evidence="1">
    <location>
        <begin position="171"/>
        <end position="191"/>
    </location>
</feature>
<organism evidence="3 4">
    <name type="scientific">Cladonia borealis</name>
    <dbReference type="NCBI Taxonomy" id="184061"/>
    <lineage>
        <taxon>Eukaryota</taxon>
        <taxon>Fungi</taxon>
        <taxon>Dikarya</taxon>
        <taxon>Ascomycota</taxon>
        <taxon>Pezizomycotina</taxon>
        <taxon>Lecanoromycetes</taxon>
        <taxon>OSLEUM clade</taxon>
        <taxon>Lecanoromycetidae</taxon>
        <taxon>Lecanorales</taxon>
        <taxon>Lecanorineae</taxon>
        <taxon>Cladoniaceae</taxon>
        <taxon>Cladonia</taxon>
    </lineage>
</organism>
<sequence>MAPNLPQIRVSDIDLLNDWDLSNVKAFSDSIPGYRSGATFLTTLRSNLHLSATYPSPYSSLVSTPTTPAFSTALLTHPNPSVLSISSPIEDPISQPQYIPVAEPEPEPEPILTTTTVTPTDTTSRTIALALIASSITEQRAANIKAVARHQVTIAFFVLITATLYKYATPFTTLFTLVILSLTGLGIIHYLTHPFATLASSITSSWLTPPPTSPGKSKSEDPLILVSRYGDTIVGALVLRVVKRERKAYVRAWTVDKEYRGRGIGSSLLEQGVRGAWGRGARGVGFEEGIIHCHKVLPNAFNAIFEEREGRARRLLGETVAEVRRERSSR</sequence>